<dbReference type="AlphaFoldDB" id="A0A1I1GUD2"/>
<accession>A0A1I1GUD2</accession>
<dbReference type="RefSeq" id="WP_093822902.1">
    <property type="nucleotide sequence ID" value="NZ_FOLQ01000001.1"/>
</dbReference>
<dbReference type="EMBL" id="FOLQ01000001">
    <property type="protein sequence ID" value="SFC15066.1"/>
    <property type="molecule type" value="Genomic_DNA"/>
</dbReference>
<dbReference type="STRING" id="662367.SAMN05216167_101555"/>
<reference evidence="1 2" key="1">
    <citation type="submission" date="2016-10" db="EMBL/GenBank/DDBJ databases">
        <authorList>
            <person name="de Groot N.N."/>
        </authorList>
    </citation>
    <scope>NUCLEOTIDE SEQUENCE [LARGE SCALE GENOMIC DNA]</scope>
    <source>
        <strain evidence="1 2">DSM 26130</strain>
    </source>
</reference>
<dbReference type="OrthoDB" id="675824at2"/>
<evidence type="ECO:0000313" key="1">
    <source>
        <dbReference type="EMBL" id="SFC15066.1"/>
    </source>
</evidence>
<protein>
    <recommendedName>
        <fullName evidence="3">DUF1330 domain-containing protein</fullName>
    </recommendedName>
</protein>
<keyword evidence="2" id="KW-1185">Reference proteome</keyword>
<sequence length="100" mass="11993">MIYLTQLIYINEGQEAVFHQFEDIAIPLIEKYKGRLLLRIRPTDDAYIEHEIDKPYEIHLVEFDNEQDFHAFSRDESRKQFLHLKEQSVKTSMLIQGIKL</sequence>
<evidence type="ECO:0008006" key="3">
    <source>
        <dbReference type="Google" id="ProtNLM"/>
    </source>
</evidence>
<organism evidence="1 2">
    <name type="scientific">Spirosoma endophyticum</name>
    <dbReference type="NCBI Taxonomy" id="662367"/>
    <lineage>
        <taxon>Bacteria</taxon>
        <taxon>Pseudomonadati</taxon>
        <taxon>Bacteroidota</taxon>
        <taxon>Cytophagia</taxon>
        <taxon>Cytophagales</taxon>
        <taxon>Cytophagaceae</taxon>
        <taxon>Spirosoma</taxon>
    </lineage>
</organism>
<name>A0A1I1GUD2_9BACT</name>
<proteinExistence type="predicted"/>
<dbReference type="Gene3D" id="3.30.70.100">
    <property type="match status" value="1"/>
</dbReference>
<dbReference type="Proteomes" id="UP000198598">
    <property type="component" value="Unassembled WGS sequence"/>
</dbReference>
<gene>
    <name evidence="1" type="ORF">SAMN05216167_101555</name>
</gene>
<evidence type="ECO:0000313" key="2">
    <source>
        <dbReference type="Proteomes" id="UP000198598"/>
    </source>
</evidence>